<keyword evidence="2 5" id="KW-0812">Transmembrane</keyword>
<keyword evidence="3 5" id="KW-1133">Transmembrane helix</keyword>
<feature type="transmembrane region" description="Helical" evidence="5">
    <location>
        <begin position="73"/>
        <end position="93"/>
    </location>
</feature>
<reference evidence="7" key="3">
    <citation type="submission" date="2021-09" db="EMBL/GenBank/DDBJ databases">
        <authorList>
            <person name="Gilroy R."/>
        </authorList>
    </citation>
    <scope>NUCLEOTIDE SEQUENCE</scope>
    <source>
        <strain evidence="7">CHK189-29639</strain>
    </source>
</reference>
<keyword evidence="4 5" id="KW-0472">Membrane</keyword>
<organism evidence="6 8">
    <name type="scientific">Ligilactobacillus salivarius</name>
    <dbReference type="NCBI Taxonomy" id="1624"/>
    <lineage>
        <taxon>Bacteria</taxon>
        <taxon>Bacillati</taxon>
        <taxon>Bacillota</taxon>
        <taxon>Bacilli</taxon>
        <taxon>Lactobacillales</taxon>
        <taxon>Lactobacillaceae</taxon>
        <taxon>Ligilactobacillus</taxon>
    </lineage>
</organism>
<gene>
    <name evidence="6" type="ORF">BHF65_05530</name>
    <name evidence="7" type="ORF">K8V06_09090</name>
</gene>
<dbReference type="Pfam" id="PF02674">
    <property type="entry name" value="Colicin_V"/>
    <property type="match status" value="1"/>
</dbReference>
<evidence type="ECO:0000256" key="5">
    <source>
        <dbReference type="SAM" id="Phobius"/>
    </source>
</evidence>
<dbReference type="EMBL" id="DYVK01000089">
    <property type="protein sequence ID" value="HJG16271.1"/>
    <property type="molecule type" value="Genomic_DNA"/>
</dbReference>
<dbReference type="EMBL" id="CP017107">
    <property type="protein sequence ID" value="AOO73705.1"/>
    <property type="molecule type" value="Genomic_DNA"/>
</dbReference>
<sequence>MIISLIIIILLICAFRYGIRRGLLGSLVSLLGYIIVFILSLFLASPLGNIIADLFSNINDGSGLLATTFYKILSFWIIGIIGGIIVRILANISRGFTKLPVISQFNALLGGILTTIMMYVVIFFGLILLSNWPSQKVKQTVEESRVAVYILDNTPNVMNRIVSM</sequence>
<evidence type="ECO:0000256" key="4">
    <source>
        <dbReference type="ARBA" id="ARBA00023136"/>
    </source>
</evidence>
<comment type="subcellular location">
    <subcellularLocation>
        <location evidence="1">Membrane</location>
        <topology evidence="1">Multi-pass membrane protein</topology>
    </subcellularLocation>
</comment>
<evidence type="ECO:0000313" key="7">
    <source>
        <dbReference type="EMBL" id="HJG16271.1"/>
    </source>
</evidence>
<proteinExistence type="predicted"/>
<evidence type="ECO:0000256" key="1">
    <source>
        <dbReference type="ARBA" id="ARBA00004141"/>
    </source>
</evidence>
<evidence type="ECO:0000256" key="3">
    <source>
        <dbReference type="ARBA" id="ARBA00022989"/>
    </source>
</evidence>
<feature type="transmembrane region" description="Helical" evidence="5">
    <location>
        <begin position="30"/>
        <end position="52"/>
    </location>
</feature>
<dbReference type="GO" id="GO:0009403">
    <property type="term" value="P:toxin biosynthetic process"/>
    <property type="evidence" value="ECO:0007669"/>
    <property type="project" value="InterPro"/>
</dbReference>
<dbReference type="PANTHER" id="PTHR37306:SF1">
    <property type="entry name" value="COLICIN V PRODUCTION PROTEIN"/>
    <property type="match status" value="1"/>
</dbReference>
<reference evidence="6 8" key="1">
    <citation type="submission" date="2016-09" db="EMBL/GenBank/DDBJ databases">
        <title>Complete Genome Sequence of Lactobacillus salivarius Jin.</title>
        <authorList>
            <person name="Jin N."/>
            <person name="Li C."/>
            <person name="Wang M."/>
            <person name="Ren D."/>
            <person name="Di Y."/>
            <person name="Pan R."/>
            <person name="Du S."/>
            <person name="Lu H."/>
            <person name="Li X."/>
            <person name="Tian M."/>
        </authorList>
    </citation>
    <scope>NUCLEOTIDE SEQUENCE [LARGE SCALE GENOMIC DNA]</scope>
    <source>
        <strain evidence="6 8">CICC 23174</strain>
    </source>
</reference>
<name>A0A1D7TRY0_9LACO</name>
<evidence type="ECO:0000256" key="2">
    <source>
        <dbReference type="ARBA" id="ARBA00022692"/>
    </source>
</evidence>
<dbReference type="RefSeq" id="WP_069469163.1">
    <property type="nucleotide sequence ID" value="NZ_CP017107.1"/>
</dbReference>
<reference evidence="7" key="2">
    <citation type="journal article" date="2021" name="PeerJ">
        <title>Extensive microbial diversity within the chicken gut microbiome revealed by metagenomics and culture.</title>
        <authorList>
            <person name="Gilroy R."/>
            <person name="Ravi A."/>
            <person name="Getino M."/>
            <person name="Pursley I."/>
            <person name="Horton D.L."/>
            <person name="Alikhan N.F."/>
            <person name="Baker D."/>
            <person name="Gharbi K."/>
            <person name="Hall N."/>
            <person name="Watson M."/>
            <person name="Adriaenssens E.M."/>
            <person name="Foster-Nyarko E."/>
            <person name="Jarju S."/>
            <person name="Secka A."/>
            <person name="Antonio M."/>
            <person name="Oren A."/>
            <person name="Chaudhuri R.R."/>
            <person name="La Ragione R."/>
            <person name="Hildebrand F."/>
            <person name="Pallen M.J."/>
        </authorList>
    </citation>
    <scope>NUCLEOTIDE SEQUENCE</scope>
    <source>
        <strain evidence="7">CHK189-29639</strain>
    </source>
</reference>
<dbReference type="PANTHER" id="PTHR37306">
    <property type="entry name" value="COLICIN V PRODUCTION PROTEIN"/>
    <property type="match status" value="1"/>
</dbReference>
<dbReference type="Proteomes" id="UP000094723">
    <property type="component" value="Chromosome"/>
</dbReference>
<evidence type="ECO:0000313" key="6">
    <source>
        <dbReference type="EMBL" id="AOO73705.1"/>
    </source>
</evidence>
<accession>A0A1D7TRY0</accession>
<feature type="transmembrane region" description="Helical" evidence="5">
    <location>
        <begin position="105"/>
        <end position="129"/>
    </location>
</feature>
<dbReference type="GO" id="GO:0016020">
    <property type="term" value="C:membrane"/>
    <property type="evidence" value="ECO:0007669"/>
    <property type="project" value="UniProtKB-SubCell"/>
</dbReference>
<protein>
    <submittedName>
        <fullName evidence="6">Colicin V production protein</fullName>
    </submittedName>
    <submittedName>
        <fullName evidence="7">CvpA family protein</fullName>
    </submittedName>
</protein>
<evidence type="ECO:0000313" key="8">
    <source>
        <dbReference type="Proteomes" id="UP000094723"/>
    </source>
</evidence>
<dbReference type="InterPro" id="IPR003825">
    <property type="entry name" value="Colicin-V_CvpA"/>
</dbReference>
<dbReference type="AlphaFoldDB" id="A0A1D7TRY0"/>
<dbReference type="Proteomes" id="UP000759256">
    <property type="component" value="Unassembled WGS sequence"/>
</dbReference>